<dbReference type="Proteomes" id="UP000703269">
    <property type="component" value="Unassembled WGS sequence"/>
</dbReference>
<keyword evidence="2" id="KW-1185">Reference proteome</keyword>
<gene>
    <name evidence="1" type="ORF">PsYK624_160040</name>
</gene>
<comment type="caution">
    <text evidence="1">The sequence shown here is derived from an EMBL/GenBank/DDBJ whole genome shotgun (WGS) entry which is preliminary data.</text>
</comment>
<accession>A0A9P3LLI0</accession>
<organism evidence="1 2">
    <name type="scientific">Phanerochaete sordida</name>
    <dbReference type="NCBI Taxonomy" id="48140"/>
    <lineage>
        <taxon>Eukaryota</taxon>
        <taxon>Fungi</taxon>
        <taxon>Dikarya</taxon>
        <taxon>Basidiomycota</taxon>
        <taxon>Agaricomycotina</taxon>
        <taxon>Agaricomycetes</taxon>
        <taxon>Polyporales</taxon>
        <taxon>Phanerochaetaceae</taxon>
        <taxon>Phanerochaete</taxon>
    </lineage>
</organism>
<name>A0A9P3LLI0_9APHY</name>
<dbReference type="Gene3D" id="2.60.270.50">
    <property type="match status" value="1"/>
</dbReference>
<reference evidence="1 2" key="1">
    <citation type="submission" date="2021-08" db="EMBL/GenBank/DDBJ databases">
        <title>Draft Genome Sequence of Phanerochaete sordida strain YK-624.</title>
        <authorList>
            <person name="Mori T."/>
            <person name="Dohra H."/>
            <person name="Suzuki T."/>
            <person name="Kawagishi H."/>
            <person name="Hirai H."/>
        </authorList>
    </citation>
    <scope>NUCLEOTIDE SEQUENCE [LARGE SCALE GENOMIC DNA]</scope>
    <source>
        <strain evidence="1 2">YK-624</strain>
    </source>
</reference>
<evidence type="ECO:0000313" key="2">
    <source>
        <dbReference type="Proteomes" id="UP000703269"/>
    </source>
</evidence>
<evidence type="ECO:0000313" key="1">
    <source>
        <dbReference type="EMBL" id="GJE99733.1"/>
    </source>
</evidence>
<dbReference type="EMBL" id="BPQB01000118">
    <property type="protein sequence ID" value="GJE99733.1"/>
    <property type="molecule type" value="Genomic_DNA"/>
</dbReference>
<protein>
    <submittedName>
        <fullName evidence="1">Uncharacterized protein</fullName>
    </submittedName>
</protein>
<sequence length="111" mass="11724">MADYSSSITVKNGYTSSPLTRVSYRAIQGNWVTPPRAEIPGSESDSFKLGPANNVSEGEVTYRTSSGAQIKVYFRCASGGNTVTVTPSQYASIQSNPTGTPLVATVQVLEA</sequence>
<dbReference type="AlphaFoldDB" id="A0A9P3LLI0"/>
<proteinExistence type="predicted"/>